<evidence type="ECO:0000313" key="1">
    <source>
        <dbReference type="EMBL" id="OQP67633.1"/>
    </source>
</evidence>
<name>A0A1V9GAJ2_9BACT</name>
<gene>
    <name evidence="1" type="ORF">A4R26_33150</name>
</gene>
<sequence length="92" mass="10269">MENINIPFEGNGLSCVAVVKLDGIADSWIAHAKISGHPKISELHIHFRLGDYLIPLFSSESELQFFSPLLCKIDEKAKMLLPTQFEEGLEAE</sequence>
<evidence type="ECO:0000313" key="2">
    <source>
        <dbReference type="Proteomes" id="UP000192276"/>
    </source>
</evidence>
<organism evidence="1 2">
    <name type="scientific">Niastella populi</name>
    <dbReference type="NCBI Taxonomy" id="550983"/>
    <lineage>
        <taxon>Bacteria</taxon>
        <taxon>Pseudomonadati</taxon>
        <taxon>Bacteroidota</taxon>
        <taxon>Chitinophagia</taxon>
        <taxon>Chitinophagales</taxon>
        <taxon>Chitinophagaceae</taxon>
        <taxon>Niastella</taxon>
    </lineage>
</organism>
<dbReference type="RefSeq" id="WP_081161494.1">
    <property type="nucleotide sequence ID" value="NZ_LWBP01000022.1"/>
</dbReference>
<dbReference type="EMBL" id="LWBP01000022">
    <property type="protein sequence ID" value="OQP67633.1"/>
    <property type="molecule type" value="Genomic_DNA"/>
</dbReference>
<keyword evidence="2" id="KW-1185">Reference proteome</keyword>
<comment type="caution">
    <text evidence="1">The sequence shown here is derived from an EMBL/GenBank/DDBJ whole genome shotgun (WGS) entry which is preliminary data.</text>
</comment>
<dbReference type="OrthoDB" id="678974at2"/>
<dbReference type="AlphaFoldDB" id="A0A1V9GAJ2"/>
<proteinExistence type="predicted"/>
<dbReference type="Proteomes" id="UP000192276">
    <property type="component" value="Unassembled WGS sequence"/>
</dbReference>
<accession>A0A1V9GAJ2</accession>
<reference evidence="2" key="1">
    <citation type="submission" date="2016-04" db="EMBL/GenBank/DDBJ databases">
        <authorList>
            <person name="Chen L."/>
            <person name="Zhuang W."/>
            <person name="Wang G."/>
        </authorList>
    </citation>
    <scope>NUCLEOTIDE SEQUENCE [LARGE SCALE GENOMIC DNA]</scope>
    <source>
        <strain evidence="2">208</strain>
    </source>
</reference>
<protein>
    <submittedName>
        <fullName evidence="1">Uncharacterized protein</fullName>
    </submittedName>
</protein>